<dbReference type="SUPFAM" id="SSF52091">
    <property type="entry name" value="SpoIIaa-like"/>
    <property type="match status" value="1"/>
</dbReference>
<dbReference type="InterPro" id="IPR002645">
    <property type="entry name" value="STAS_dom"/>
</dbReference>
<dbReference type="EMBL" id="LDSL01000121">
    <property type="protein sequence ID" value="KTT16790.1"/>
    <property type="molecule type" value="Genomic_DNA"/>
</dbReference>
<feature type="domain" description="STAS" evidence="3">
    <location>
        <begin position="3"/>
        <end position="112"/>
    </location>
</feature>
<dbReference type="PANTHER" id="PTHR33495:SF2">
    <property type="entry name" value="ANTI-SIGMA FACTOR ANTAGONIST TM_1081-RELATED"/>
    <property type="match status" value="1"/>
</dbReference>
<sequence length="113" mass="12294">MEISSQSADHDALVIALREAHLDASNVREFKEALQRLVTPAASRVVLDLDGVKFIDSAGLGALIACLRQLDGRRGALRLCCLTPTVQALLALMRMDRVFLIHPDRQDAVAAFA</sequence>
<dbReference type="OrthoDB" id="9796076at2"/>
<evidence type="ECO:0000256" key="1">
    <source>
        <dbReference type="ARBA" id="ARBA00009013"/>
    </source>
</evidence>
<accession>A0A147GQK7</accession>
<dbReference type="Pfam" id="PF01740">
    <property type="entry name" value="STAS"/>
    <property type="match status" value="1"/>
</dbReference>
<organism evidence="4 5">
    <name type="scientific">Pseudacidovorax intermedius</name>
    <dbReference type="NCBI Taxonomy" id="433924"/>
    <lineage>
        <taxon>Bacteria</taxon>
        <taxon>Pseudomonadati</taxon>
        <taxon>Pseudomonadota</taxon>
        <taxon>Betaproteobacteria</taxon>
        <taxon>Burkholderiales</taxon>
        <taxon>Comamonadaceae</taxon>
        <taxon>Pseudacidovorax</taxon>
    </lineage>
</organism>
<name>A0A147GQK7_9BURK</name>
<keyword evidence="5" id="KW-1185">Reference proteome</keyword>
<dbReference type="InterPro" id="IPR036513">
    <property type="entry name" value="STAS_dom_sf"/>
</dbReference>
<proteinExistence type="inferred from homology"/>
<gene>
    <name evidence="4" type="ORF">NS331_18085</name>
</gene>
<comment type="similarity">
    <text evidence="1 2">Belongs to the anti-sigma-factor antagonist family.</text>
</comment>
<dbReference type="PANTHER" id="PTHR33495">
    <property type="entry name" value="ANTI-SIGMA FACTOR ANTAGONIST TM_1081-RELATED-RELATED"/>
    <property type="match status" value="1"/>
</dbReference>
<evidence type="ECO:0000313" key="5">
    <source>
        <dbReference type="Proteomes" id="UP000072741"/>
    </source>
</evidence>
<evidence type="ECO:0000313" key="4">
    <source>
        <dbReference type="EMBL" id="KTT16790.1"/>
    </source>
</evidence>
<dbReference type="PROSITE" id="PS50801">
    <property type="entry name" value="STAS"/>
    <property type="match status" value="1"/>
</dbReference>
<dbReference type="Proteomes" id="UP000072741">
    <property type="component" value="Unassembled WGS sequence"/>
</dbReference>
<dbReference type="NCBIfam" id="TIGR00377">
    <property type="entry name" value="ant_ant_sig"/>
    <property type="match status" value="1"/>
</dbReference>
<reference evidence="4 5" key="1">
    <citation type="journal article" date="2016" name="Front. Microbiol.">
        <title>Genomic Resource of Rice Seed Associated Bacteria.</title>
        <authorList>
            <person name="Midha S."/>
            <person name="Bansal K."/>
            <person name="Sharma S."/>
            <person name="Kumar N."/>
            <person name="Patil P.P."/>
            <person name="Chaudhry V."/>
            <person name="Patil P.B."/>
        </authorList>
    </citation>
    <scope>NUCLEOTIDE SEQUENCE [LARGE SCALE GENOMIC DNA]</scope>
    <source>
        <strain evidence="4 5">NS331</strain>
    </source>
</reference>
<dbReference type="RefSeq" id="WP_058643346.1">
    <property type="nucleotide sequence ID" value="NZ_LDSL01000121.1"/>
</dbReference>
<dbReference type="InterPro" id="IPR003658">
    <property type="entry name" value="Anti-sigma_ant"/>
</dbReference>
<dbReference type="GO" id="GO:0043856">
    <property type="term" value="F:anti-sigma factor antagonist activity"/>
    <property type="evidence" value="ECO:0007669"/>
    <property type="project" value="InterPro"/>
</dbReference>
<evidence type="ECO:0000256" key="2">
    <source>
        <dbReference type="RuleBase" id="RU003749"/>
    </source>
</evidence>
<comment type="caution">
    <text evidence="4">The sequence shown here is derived from an EMBL/GenBank/DDBJ whole genome shotgun (WGS) entry which is preliminary data.</text>
</comment>
<dbReference type="Gene3D" id="3.30.750.24">
    <property type="entry name" value="STAS domain"/>
    <property type="match status" value="1"/>
</dbReference>
<dbReference type="AlphaFoldDB" id="A0A147GQK7"/>
<dbReference type="CDD" id="cd07043">
    <property type="entry name" value="STAS_anti-anti-sigma_factors"/>
    <property type="match status" value="1"/>
</dbReference>
<protein>
    <recommendedName>
        <fullName evidence="2">Anti-sigma factor antagonist</fullName>
    </recommendedName>
</protein>
<evidence type="ECO:0000259" key="3">
    <source>
        <dbReference type="PROSITE" id="PS50801"/>
    </source>
</evidence>